<dbReference type="Gene3D" id="3.40.50.720">
    <property type="entry name" value="NAD(P)-binding Rossmann-like Domain"/>
    <property type="match status" value="1"/>
</dbReference>
<dbReference type="InterPro" id="IPR009081">
    <property type="entry name" value="PP-bd_ACP"/>
</dbReference>
<dbReference type="NCBIfam" id="TIGR01746">
    <property type="entry name" value="Thioester-redct"/>
    <property type="match status" value="1"/>
</dbReference>
<dbReference type="Proteomes" id="UP000517252">
    <property type="component" value="Unassembled WGS sequence"/>
</dbReference>
<dbReference type="Pfam" id="PF00550">
    <property type="entry name" value="PP-binding"/>
    <property type="match status" value="2"/>
</dbReference>
<dbReference type="InterPro" id="IPR001242">
    <property type="entry name" value="Condensation_dom"/>
</dbReference>
<dbReference type="GO" id="GO:0005737">
    <property type="term" value="C:cytoplasm"/>
    <property type="evidence" value="ECO:0007669"/>
    <property type="project" value="TreeGrafter"/>
</dbReference>
<dbReference type="PANTHER" id="PTHR45527">
    <property type="entry name" value="NONRIBOSOMAL PEPTIDE SYNTHETASE"/>
    <property type="match status" value="1"/>
</dbReference>
<dbReference type="EMBL" id="BLZH01000007">
    <property type="protein sequence ID" value="GFP57080.1"/>
    <property type="molecule type" value="Genomic_DNA"/>
</dbReference>
<dbReference type="InterPro" id="IPR036736">
    <property type="entry name" value="ACP-like_sf"/>
</dbReference>
<evidence type="ECO:0000313" key="5">
    <source>
        <dbReference type="EMBL" id="GFP57080.1"/>
    </source>
</evidence>
<dbReference type="OrthoDB" id="4895341at2759"/>
<dbReference type="SUPFAM" id="SSF51735">
    <property type="entry name" value="NAD(P)-binding Rossmann-fold domains"/>
    <property type="match status" value="1"/>
</dbReference>
<dbReference type="Gene3D" id="3.30.559.10">
    <property type="entry name" value="Chloramphenicol acetyltransferase-like domain"/>
    <property type="match status" value="1"/>
</dbReference>
<dbReference type="InterPro" id="IPR023213">
    <property type="entry name" value="CAT-like_dom_sf"/>
</dbReference>
<dbReference type="GO" id="GO:0043041">
    <property type="term" value="P:amino acid activation for nonribosomal peptide biosynthetic process"/>
    <property type="evidence" value="ECO:0007669"/>
    <property type="project" value="TreeGrafter"/>
</dbReference>
<evidence type="ECO:0000313" key="6">
    <source>
        <dbReference type="Proteomes" id="UP000517252"/>
    </source>
</evidence>
<feature type="domain" description="Carrier" evidence="4">
    <location>
        <begin position="977"/>
        <end position="1054"/>
    </location>
</feature>
<dbReference type="GO" id="GO:0016874">
    <property type="term" value="F:ligase activity"/>
    <property type="evidence" value="ECO:0007669"/>
    <property type="project" value="UniProtKB-KW"/>
</dbReference>
<dbReference type="GO" id="GO:0031177">
    <property type="term" value="F:phosphopantetheine binding"/>
    <property type="evidence" value="ECO:0007669"/>
    <property type="project" value="InterPro"/>
</dbReference>
<dbReference type="Pfam" id="PF07993">
    <property type="entry name" value="NAD_binding_4"/>
    <property type="match status" value="1"/>
</dbReference>
<dbReference type="SUPFAM" id="SSF56801">
    <property type="entry name" value="Acetyl-CoA synthetase-like"/>
    <property type="match status" value="2"/>
</dbReference>
<dbReference type="CDD" id="cd19545">
    <property type="entry name" value="FUM14_C_NRPS-like"/>
    <property type="match status" value="1"/>
</dbReference>
<name>A0A6V8QXH6_TRIAP</name>
<evidence type="ECO:0000259" key="4">
    <source>
        <dbReference type="PROSITE" id="PS50075"/>
    </source>
</evidence>
<dbReference type="Gene3D" id="3.30.300.30">
    <property type="match status" value="2"/>
</dbReference>
<dbReference type="Pfam" id="PF00668">
    <property type="entry name" value="Condensation"/>
    <property type="match status" value="1"/>
</dbReference>
<reference evidence="5 6" key="1">
    <citation type="submission" date="2020-07" db="EMBL/GenBank/DDBJ databases">
        <title>Trichoderma asperellum IC-1 whole genome shotgun sequence.</title>
        <authorList>
            <person name="Kanamasa S."/>
            <person name="Takahashi H."/>
        </authorList>
    </citation>
    <scope>NUCLEOTIDE SEQUENCE [LARGE SCALE GENOMIC DNA]</scope>
    <source>
        <strain evidence="5 6">IC-1</strain>
    </source>
</reference>
<dbReference type="InterPro" id="IPR006162">
    <property type="entry name" value="Ppantetheine_attach_site"/>
</dbReference>
<dbReference type="Gene3D" id="2.30.38.10">
    <property type="entry name" value="Luciferase, Domain 3"/>
    <property type="match status" value="2"/>
</dbReference>
<dbReference type="FunFam" id="1.10.1200.10:FF:000005">
    <property type="entry name" value="Nonribosomal peptide synthetase 1"/>
    <property type="match status" value="1"/>
</dbReference>
<dbReference type="FunFam" id="3.30.300.30:FF:000015">
    <property type="entry name" value="Nonribosomal peptide synthase SidD"/>
    <property type="match status" value="2"/>
</dbReference>
<dbReference type="Gene3D" id="3.30.559.30">
    <property type="entry name" value="Nonribosomal peptide synthetase, condensation domain"/>
    <property type="match status" value="1"/>
</dbReference>
<gene>
    <name evidence="5" type="ORF">TASIC1_0007057200</name>
</gene>
<dbReference type="InterPro" id="IPR045851">
    <property type="entry name" value="AMP-bd_C_sf"/>
</dbReference>
<dbReference type="SMART" id="SM00823">
    <property type="entry name" value="PKS_PP"/>
    <property type="match status" value="2"/>
</dbReference>
<proteinExistence type="predicted"/>
<dbReference type="GO" id="GO:0044550">
    <property type="term" value="P:secondary metabolite biosynthetic process"/>
    <property type="evidence" value="ECO:0007669"/>
    <property type="project" value="TreeGrafter"/>
</dbReference>
<dbReference type="InterPro" id="IPR020806">
    <property type="entry name" value="PKS_PP-bd"/>
</dbReference>
<dbReference type="PROSITE" id="PS00012">
    <property type="entry name" value="PHOSPHOPANTETHEINE"/>
    <property type="match status" value="2"/>
</dbReference>
<sequence length="1483" mass="165089">MLARGYLNVSDEVAANWMEDVDWLPGGKRRVYRTGDLVRRNADGTFEYMGRMDTQIKRHGQRVELGEIESQIQEFLPHDMAAIVDVTKSDNYNSNDMLVAFLWYTEGEATLSQTLRLLQTVSEQAQSFISHLNSSLTASLPTYMIPSSYLIFEGKPEQTTSGKVNRRSFVDYGRGISVKDRLRFTPNVYDNETPTTPTELQLRDLWAQVLNLDDPTAIGKHDSFLQLGGDSISAIHLVSLARQHNINLTVALIFSDPHLSSMAESIQLSSSVQEDNSVARFRLIPVDDRSNAQQAVMVQCSLSDAAEVEDMYTCTDLQQNLMALTIAQPGSYIAKHIYRLGRDCDMDRFKLAWEQTMILFPNLRTRFVLSGSTTIQAVIRDPIAWPRTYTDLRSFIVSHEVTDMTYGSPLCRYAIISQGCDTYFALKIHHAITDCRTFSMMIKTLQSVYTQNEPLTLTPYTNFIRYVMDLDRDAARKYWSTQLSGARRTAFPMRVASHKPQALRKAASVTSKLIHLSQSPSCFTTLVRAAWSIILARYTQTDDVCFGTAVSGRQAPVEGINDMPGPVTATVPIRVCLDKRQTIASFLQDLQIQASEMVAHEQYGLANISRISSSAKDACNFTNFLIVQPAEEQLPSAQGVSLPPVLYPAAIESLADGELLDDVFNYPLVVRCQFLQDNMQLALIYNSDFLHSSQATALLEQFDCVIEQLLNAGEKELSTVSVASQWDVKQAIQQNKASLEPIESCIHDIFSLQAAHRFWIVDPDNHHKLAPIGCVGELILQGHALAQGYSDDCRKTTKSFIDHFEWLSDTQTTEMKHFYKTGDLVRYNADGSVDYIGRKDAQIKIRGQHVELCEIEAHIKLLSLPMKEVAVDVMIDDIEKSLLAFISFRDGKITGEATDVQLVASSNRMQEHLSHLGRNLATALPNHMVPKYLIPIEYMPLNNCGKIDKAALMRKVMKLSTETLGRYLASQHPPFRDCSSALEHWVRAHWAVILEIPADTIGIDDNFYQLGGDSIRVITMLKLALDNFGVPIEKSLSGNHTTVSHMAKLIASAVEDEATVPCHPASGIDLVAKINAISKESWISHPHALQANPITTIRNQSTIFLTGATGFLGTEILNQLVRNPAVRSVIVHVRSKSVPDGMGRIRETARIAGWWRDEDADKLEIWPGDLCKAHLGLTEAQWNRLSGLSKSETGIDAIIHNGASVNWHATYDTLCHPNVNSTVDLLMATATSPIQPKFVFVSGGAFTNPEDHPAISAALLKGTTAYIQTKFVCEGVIKNITSSLPNNQNRVSIVKPGRIIGTVEHGIANVDDFIWRVVSTAASIKAFPEEPEAHWNYIQDVSSVASGILNQIFDSEIAPFSMSGSGMPVPVFWDLVNSELETPCKPIPWSEWIELATASVEKVGATHPLWTVRQFLCQLGIPRNVLPYKGVEYTEYEDAQAAIKSNVRYLKKLGFIPSSEDGFGKSQQENVLRRVHNTKGMST</sequence>
<evidence type="ECO:0000256" key="3">
    <source>
        <dbReference type="ARBA" id="ARBA00022598"/>
    </source>
</evidence>
<dbReference type="PANTHER" id="PTHR45527:SF16">
    <property type="entry name" value="NONRIBOSOMAL PEPTIDE SYNTHASE ATNA-RELATED"/>
    <property type="match status" value="1"/>
</dbReference>
<comment type="caution">
    <text evidence="5">The sequence shown here is derived from an EMBL/GenBank/DDBJ whole genome shotgun (WGS) entry which is preliminary data.</text>
</comment>
<dbReference type="Gene3D" id="1.10.1200.10">
    <property type="entry name" value="ACP-like"/>
    <property type="match status" value="2"/>
</dbReference>
<dbReference type="InterPro" id="IPR013120">
    <property type="entry name" value="FAR_NAD-bd"/>
</dbReference>
<dbReference type="SUPFAM" id="SSF52777">
    <property type="entry name" value="CoA-dependent acyltransferases"/>
    <property type="match status" value="2"/>
</dbReference>
<keyword evidence="3" id="KW-0436">Ligase</keyword>
<keyword evidence="1" id="KW-0596">Phosphopantetheine</keyword>
<feature type="domain" description="Carrier" evidence="4">
    <location>
        <begin position="193"/>
        <end position="270"/>
    </location>
</feature>
<evidence type="ECO:0000256" key="2">
    <source>
        <dbReference type="ARBA" id="ARBA00022553"/>
    </source>
</evidence>
<keyword evidence="2" id="KW-0597">Phosphoprotein</keyword>
<organism evidence="5 6">
    <name type="scientific">Trichoderma asperellum</name>
    <name type="common">Filamentous fungus</name>
    <dbReference type="NCBI Taxonomy" id="101201"/>
    <lineage>
        <taxon>Eukaryota</taxon>
        <taxon>Fungi</taxon>
        <taxon>Dikarya</taxon>
        <taxon>Ascomycota</taxon>
        <taxon>Pezizomycotina</taxon>
        <taxon>Sordariomycetes</taxon>
        <taxon>Hypocreomycetidae</taxon>
        <taxon>Hypocreales</taxon>
        <taxon>Hypocreaceae</taxon>
        <taxon>Trichoderma</taxon>
    </lineage>
</organism>
<dbReference type="InterPro" id="IPR036291">
    <property type="entry name" value="NAD(P)-bd_dom_sf"/>
</dbReference>
<dbReference type="SUPFAM" id="SSF47336">
    <property type="entry name" value="ACP-like"/>
    <property type="match status" value="2"/>
</dbReference>
<dbReference type="PROSITE" id="PS50075">
    <property type="entry name" value="CARRIER"/>
    <property type="match status" value="2"/>
</dbReference>
<evidence type="ECO:0000256" key="1">
    <source>
        <dbReference type="ARBA" id="ARBA00022450"/>
    </source>
</evidence>
<dbReference type="InterPro" id="IPR010080">
    <property type="entry name" value="Thioester_reductase-like_dom"/>
</dbReference>
<protein>
    <submittedName>
        <fullName evidence="5">Nonribosomal peptide synthetase lcsA</fullName>
    </submittedName>
</protein>
<accession>A0A6V8QXH6</accession>